<dbReference type="CDD" id="cd06257">
    <property type="entry name" value="DnaJ"/>
    <property type="match status" value="1"/>
</dbReference>
<dbReference type="Gene3D" id="1.10.287.110">
    <property type="entry name" value="DnaJ domain"/>
    <property type="match status" value="1"/>
</dbReference>
<dbReference type="InterPro" id="IPR036869">
    <property type="entry name" value="J_dom_sf"/>
</dbReference>
<dbReference type="EMBL" id="CAMXCT020000308">
    <property type="protein sequence ID" value="CAL1130318.1"/>
    <property type="molecule type" value="Genomic_DNA"/>
</dbReference>
<dbReference type="InterPro" id="IPR050817">
    <property type="entry name" value="DjlA_DnaK_co-chaperone"/>
</dbReference>
<feature type="domain" description="J" evidence="3">
    <location>
        <begin position="5"/>
        <end position="66"/>
    </location>
</feature>
<evidence type="ECO:0000313" key="5">
    <source>
        <dbReference type="EMBL" id="CAL4764255.1"/>
    </source>
</evidence>
<evidence type="ECO:0000259" key="3">
    <source>
        <dbReference type="PROSITE" id="PS50076"/>
    </source>
</evidence>
<organism evidence="4">
    <name type="scientific">Cladocopium goreaui</name>
    <dbReference type="NCBI Taxonomy" id="2562237"/>
    <lineage>
        <taxon>Eukaryota</taxon>
        <taxon>Sar</taxon>
        <taxon>Alveolata</taxon>
        <taxon>Dinophyceae</taxon>
        <taxon>Suessiales</taxon>
        <taxon>Symbiodiniaceae</taxon>
        <taxon>Cladocopium</taxon>
    </lineage>
</organism>
<dbReference type="Pfam" id="PF00226">
    <property type="entry name" value="DnaJ"/>
    <property type="match status" value="1"/>
</dbReference>
<feature type="region of interest" description="Disordered" evidence="2">
    <location>
        <begin position="437"/>
        <end position="468"/>
    </location>
</feature>
<evidence type="ECO:0000256" key="2">
    <source>
        <dbReference type="SAM" id="MobiDB-lite"/>
    </source>
</evidence>
<dbReference type="EMBL" id="CAMXCT030000308">
    <property type="protein sequence ID" value="CAL4764255.1"/>
    <property type="molecule type" value="Genomic_DNA"/>
</dbReference>
<dbReference type="OrthoDB" id="66964at2759"/>
<evidence type="ECO:0000313" key="6">
    <source>
        <dbReference type="Proteomes" id="UP001152797"/>
    </source>
</evidence>
<dbReference type="PROSITE" id="PS50076">
    <property type="entry name" value="DNAJ_2"/>
    <property type="match status" value="1"/>
</dbReference>
<dbReference type="SMART" id="SM00271">
    <property type="entry name" value="DnaJ"/>
    <property type="match status" value="1"/>
</dbReference>
<feature type="compositionally biased region" description="Polar residues" evidence="2">
    <location>
        <begin position="91"/>
        <end position="105"/>
    </location>
</feature>
<feature type="region of interest" description="Disordered" evidence="2">
    <location>
        <begin position="65"/>
        <end position="123"/>
    </location>
</feature>
<protein>
    <submittedName>
        <fullName evidence="5">DnaJ protein-like 2</fullName>
    </submittedName>
</protein>
<dbReference type="SUPFAM" id="SSF46565">
    <property type="entry name" value="Chaperone J-domain"/>
    <property type="match status" value="1"/>
</dbReference>
<comment type="caution">
    <text evidence="4">The sequence shown here is derived from an EMBL/GenBank/DDBJ whole genome shotgun (WGS) entry which is preliminary data.</text>
</comment>
<feature type="coiled-coil region" evidence="1">
    <location>
        <begin position="501"/>
        <end position="537"/>
    </location>
</feature>
<dbReference type="EMBL" id="CAMXCT010000308">
    <property type="protein sequence ID" value="CAI3976943.1"/>
    <property type="molecule type" value="Genomic_DNA"/>
</dbReference>
<reference evidence="5 6" key="2">
    <citation type="submission" date="2024-05" db="EMBL/GenBank/DDBJ databases">
        <authorList>
            <person name="Chen Y."/>
            <person name="Shah S."/>
            <person name="Dougan E. K."/>
            <person name="Thang M."/>
            <person name="Chan C."/>
        </authorList>
    </citation>
    <scope>NUCLEOTIDE SEQUENCE [LARGE SCALE GENOMIC DNA]</scope>
</reference>
<keyword evidence="6" id="KW-1185">Reference proteome</keyword>
<dbReference type="Proteomes" id="UP001152797">
    <property type="component" value="Unassembled WGS sequence"/>
</dbReference>
<feature type="compositionally biased region" description="Basic and acidic residues" evidence="2">
    <location>
        <begin position="437"/>
        <end position="465"/>
    </location>
</feature>
<dbReference type="PANTHER" id="PTHR24074">
    <property type="entry name" value="CO-CHAPERONE PROTEIN DJLA"/>
    <property type="match status" value="1"/>
</dbReference>
<dbReference type="InterPro" id="IPR001623">
    <property type="entry name" value="DnaJ_domain"/>
</dbReference>
<evidence type="ECO:0000313" key="4">
    <source>
        <dbReference type="EMBL" id="CAI3976943.1"/>
    </source>
</evidence>
<name>A0A9P1BR28_9DINO</name>
<dbReference type="AlphaFoldDB" id="A0A9P1BR28"/>
<proteinExistence type="predicted"/>
<gene>
    <name evidence="4" type="ORF">C1SCF055_LOCUS5125</name>
</gene>
<evidence type="ECO:0000256" key="1">
    <source>
        <dbReference type="SAM" id="Coils"/>
    </source>
</evidence>
<reference evidence="4" key="1">
    <citation type="submission" date="2022-10" db="EMBL/GenBank/DDBJ databases">
        <authorList>
            <person name="Chen Y."/>
            <person name="Dougan E. K."/>
            <person name="Chan C."/>
            <person name="Rhodes N."/>
            <person name="Thang M."/>
        </authorList>
    </citation>
    <scope>NUCLEOTIDE SEQUENCE</scope>
</reference>
<accession>A0A9P1BR28</accession>
<sequence length="615" mass="71625">MVHKSFYDVLQVDANAAIDEIKLAFKRRALQVHPDKGGSKEAFHLVQEALETLSDPELRKKYDRRLASSQVRRKQSAEATGPSGKKEEAKTSSSCPSTSATQKPCSSKKRPRDAGNKGKSLSLESRQQQLLIKVHDLLKQLPREARNDVLKTKFSEKQRLILEKWIVDTTRVESPPVPVEAQPPSRVDTAKDVSKNRFPRHLVPFQDPTGSFHIRLKLQRQSVVSRSKSQVKKKRGKRTRRTCGSIQKGWQGYVSTIIFDCIQIRSGQSDLQTALEHLMILTTAKQKYVQGSEDSTFEERLERSLKSSADEHGKQVKELDLRFAVVQPAAFFVGYQRPVRSPTVRSIQALGRHRNSLAPFRQYSIKSKQRRSQIFWFFSPSHLEDTWQRFQNTVNEMWRDSDPSYLQRICISREASLASRQRMLQWWEREHMALQDENRHRPKYLQEKATKQQKHREREQMAKHDKNQHRPCRLRIYTPEEIMTRKVLALNQILAAWGCLLRQAEQRRRKALRQRMKERDERRRQKLLAQRRSQAEERQRLALNHLIACVWYAISLSLYQGGRPAWVEESGMLAAEWDNRYVTSFHWSITQFTPASKPDIDPGNLAARTLTLLAR</sequence>
<keyword evidence="1" id="KW-0175">Coiled coil</keyword>
<dbReference type="PRINTS" id="PR00625">
    <property type="entry name" value="JDOMAIN"/>
</dbReference>